<proteinExistence type="predicted"/>
<dbReference type="EMBL" id="JAATJC010000001">
    <property type="protein sequence ID" value="NJC06075.1"/>
    <property type="molecule type" value="Genomic_DNA"/>
</dbReference>
<protein>
    <submittedName>
        <fullName evidence="1">Uncharacterized protein</fullName>
    </submittedName>
</protein>
<organism evidence="1 2">
    <name type="scientific">Sphingomonas kaistensis</name>
    <dbReference type="NCBI Taxonomy" id="298708"/>
    <lineage>
        <taxon>Bacteria</taxon>
        <taxon>Pseudomonadati</taxon>
        <taxon>Pseudomonadota</taxon>
        <taxon>Alphaproteobacteria</taxon>
        <taxon>Sphingomonadales</taxon>
        <taxon>Sphingomonadaceae</taxon>
        <taxon>Sphingomonas</taxon>
    </lineage>
</organism>
<gene>
    <name evidence="1" type="ORF">GGQ97_001868</name>
</gene>
<evidence type="ECO:0000313" key="1">
    <source>
        <dbReference type="EMBL" id="NJC06075.1"/>
    </source>
</evidence>
<dbReference type="Proteomes" id="UP000558192">
    <property type="component" value="Unassembled WGS sequence"/>
</dbReference>
<dbReference type="AlphaFoldDB" id="A0A7X5Y780"/>
<name>A0A7X5Y780_9SPHN</name>
<reference evidence="1 2" key="1">
    <citation type="submission" date="2020-03" db="EMBL/GenBank/DDBJ databases">
        <title>Genomic Encyclopedia of Type Strains, Phase IV (KMG-IV): sequencing the most valuable type-strain genomes for metagenomic binning, comparative biology and taxonomic classification.</title>
        <authorList>
            <person name="Goeker M."/>
        </authorList>
    </citation>
    <scope>NUCLEOTIDE SEQUENCE [LARGE SCALE GENOMIC DNA]</scope>
    <source>
        <strain evidence="1 2">DSM 16846</strain>
    </source>
</reference>
<comment type="caution">
    <text evidence="1">The sequence shown here is derived from an EMBL/GenBank/DDBJ whole genome shotgun (WGS) entry which is preliminary data.</text>
</comment>
<accession>A0A7X5Y780</accession>
<sequence length="88" mass="9838">MAWNIARSEALADPDAARRKVLGRLQRLSELEDAELQVVNILIDAVLMAEAYRGARHQVTFLPEMTRSVDHLLRDLAILDKADELASA</sequence>
<dbReference type="RefSeq" id="WP_168069042.1">
    <property type="nucleotide sequence ID" value="NZ_JAATJC010000001.1"/>
</dbReference>
<keyword evidence="2" id="KW-1185">Reference proteome</keyword>
<evidence type="ECO:0000313" key="2">
    <source>
        <dbReference type="Proteomes" id="UP000558192"/>
    </source>
</evidence>